<gene>
    <name evidence="2" type="ORF">GMARGA_LOCUS42142</name>
</gene>
<name>A0ABN7XDH4_GIGMA</name>
<feature type="non-terminal residue" evidence="2">
    <location>
        <position position="1"/>
    </location>
</feature>
<feature type="non-terminal residue" evidence="2">
    <location>
        <position position="166"/>
    </location>
</feature>
<dbReference type="EMBL" id="CAJVQB010122603">
    <property type="protein sequence ID" value="CAG8853321.1"/>
    <property type="molecule type" value="Genomic_DNA"/>
</dbReference>
<comment type="caution">
    <text evidence="2">The sequence shown here is derived from an EMBL/GenBank/DDBJ whole genome shotgun (WGS) entry which is preliminary data.</text>
</comment>
<proteinExistence type="predicted"/>
<organism evidence="2 3">
    <name type="scientific">Gigaspora margarita</name>
    <dbReference type="NCBI Taxonomy" id="4874"/>
    <lineage>
        <taxon>Eukaryota</taxon>
        <taxon>Fungi</taxon>
        <taxon>Fungi incertae sedis</taxon>
        <taxon>Mucoromycota</taxon>
        <taxon>Glomeromycotina</taxon>
        <taxon>Glomeromycetes</taxon>
        <taxon>Diversisporales</taxon>
        <taxon>Gigasporaceae</taxon>
        <taxon>Gigaspora</taxon>
    </lineage>
</organism>
<evidence type="ECO:0000313" key="2">
    <source>
        <dbReference type="EMBL" id="CAG8853321.1"/>
    </source>
</evidence>
<dbReference type="Proteomes" id="UP000789901">
    <property type="component" value="Unassembled WGS sequence"/>
</dbReference>
<feature type="compositionally biased region" description="Basic residues" evidence="1">
    <location>
        <begin position="156"/>
        <end position="166"/>
    </location>
</feature>
<evidence type="ECO:0000313" key="3">
    <source>
        <dbReference type="Proteomes" id="UP000789901"/>
    </source>
</evidence>
<feature type="compositionally biased region" description="Acidic residues" evidence="1">
    <location>
        <begin position="94"/>
        <end position="110"/>
    </location>
</feature>
<feature type="compositionally biased region" description="Basic residues" evidence="1">
    <location>
        <begin position="128"/>
        <end position="144"/>
    </location>
</feature>
<accession>A0ABN7XDH4</accession>
<feature type="region of interest" description="Disordered" evidence="1">
    <location>
        <begin position="94"/>
        <end position="166"/>
    </location>
</feature>
<protein>
    <submittedName>
        <fullName evidence="2">25491_t:CDS:1</fullName>
    </submittedName>
</protein>
<feature type="compositionally biased region" description="Basic and acidic residues" evidence="1">
    <location>
        <begin position="145"/>
        <end position="155"/>
    </location>
</feature>
<keyword evidence="3" id="KW-1185">Reference proteome</keyword>
<reference evidence="2 3" key="1">
    <citation type="submission" date="2021-06" db="EMBL/GenBank/DDBJ databases">
        <authorList>
            <person name="Kallberg Y."/>
            <person name="Tangrot J."/>
            <person name="Rosling A."/>
        </authorList>
    </citation>
    <scope>NUCLEOTIDE SEQUENCE [LARGE SCALE GENOMIC DNA]</scope>
    <source>
        <strain evidence="2 3">120-4 pot B 10/14</strain>
    </source>
</reference>
<evidence type="ECO:0000256" key="1">
    <source>
        <dbReference type="SAM" id="MobiDB-lite"/>
    </source>
</evidence>
<sequence>KDKDASFEPFIIADKYYNEGLNNIQHENDKPITYLCAIDKEKIDYVEQRTSVLEQKAIYGILHGEYKKALQKALQTKSKSRRLIEVLQEFTNEDDDELLSEDSQDDDLTSDNENSNTDVSQQSELQNPKRKRGRGRPPGTKRLKASHETNQDKGKQQRRCKRCGNY</sequence>
<feature type="compositionally biased region" description="Polar residues" evidence="1">
    <location>
        <begin position="112"/>
        <end position="126"/>
    </location>
</feature>